<dbReference type="AlphaFoldDB" id="A0A1M6GNJ3"/>
<dbReference type="GO" id="GO:0004731">
    <property type="term" value="F:purine-nucleoside phosphorylase activity"/>
    <property type="evidence" value="ECO:0007669"/>
    <property type="project" value="TreeGrafter"/>
</dbReference>
<dbReference type="GO" id="GO:0005829">
    <property type="term" value="C:cytosol"/>
    <property type="evidence" value="ECO:0007669"/>
    <property type="project" value="TreeGrafter"/>
</dbReference>
<name>A0A1M6GNJ3_9ACTN</name>
<feature type="domain" description="Nucleoside phosphorylase" evidence="4">
    <location>
        <begin position="76"/>
        <end position="253"/>
    </location>
</feature>
<evidence type="ECO:0000313" key="6">
    <source>
        <dbReference type="Proteomes" id="UP000184512"/>
    </source>
</evidence>
<dbReference type="OrthoDB" id="7945729at2"/>
<protein>
    <recommendedName>
        <fullName evidence="2">Uridine phosphorylase</fullName>
        <ecNumber evidence="1">2.4.2.3</ecNumber>
    </recommendedName>
</protein>
<dbReference type="Pfam" id="PF01048">
    <property type="entry name" value="PNP_UDP_1"/>
    <property type="match status" value="1"/>
</dbReference>
<dbReference type="InterPro" id="IPR035994">
    <property type="entry name" value="Nucleoside_phosphorylase_sf"/>
</dbReference>
<evidence type="ECO:0000256" key="1">
    <source>
        <dbReference type="ARBA" id="ARBA00011888"/>
    </source>
</evidence>
<dbReference type="EC" id="2.4.2.3" evidence="1"/>
<sequence length="260" mass="28553">MPERPPSPLLEFDPAPKALIEPGALIRQRDDMPRACVLTWFRDAADRMVEATFGRRLQQLRWEDGPRPVYEIVHESRPVALVPMPVGGAPSAGLLEELIALGCRSFIACGGAGALQPDLAPGHLFVVTSALRDEGTSHHYLPPSRVVDSDPHTVGVLRRTLTDLGLPFTEGRTWTTDAFYRETAARIGSRVAEGCCMVEMEAASIAAVAQFRGMRLAHLLYGGDDLAGEVWDERGWQDNHEVRDRLIRVAATAALRLETP</sequence>
<dbReference type="PANTHER" id="PTHR43691:SF11">
    <property type="entry name" value="FI09636P-RELATED"/>
    <property type="match status" value="1"/>
</dbReference>
<dbReference type="Proteomes" id="UP000184512">
    <property type="component" value="Unassembled WGS sequence"/>
</dbReference>
<gene>
    <name evidence="5" type="ORF">SAMN02745244_01754</name>
</gene>
<dbReference type="EMBL" id="FQZG01000027">
    <property type="protein sequence ID" value="SHJ11531.1"/>
    <property type="molecule type" value="Genomic_DNA"/>
</dbReference>
<dbReference type="PANTHER" id="PTHR43691">
    <property type="entry name" value="URIDINE PHOSPHORYLASE"/>
    <property type="match status" value="1"/>
</dbReference>
<dbReference type="Gene3D" id="3.40.50.1580">
    <property type="entry name" value="Nucleoside phosphorylase domain"/>
    <property type="match status" value="1"/>
</dbReference>
<keyword evidence="6" id="KW-1185">Reference proteome</keyword>
<evidence type="ECO:0000313" key="5">
    <source>
        <dbReference type="EMBL" id="SHJ11531.1"/>
    </source>
</evidence>
<dbReference type="RefSeq" id="WP_073187204.1">
    <property type="nucleotide sequence ID" value="NZ_FQZG01000027.1"/>
</dbReference>
<proteinExistence type="predicted"/>
<dbReference type="GO" id="GO:0004850">
    <property type="term" value="F:uridine phosphorylase activity"/>
    <property type="evidence" value="ECO:0007669"/>
    <property type="project" value="UniProtKB-EC"/>
</dbReference>
<comment type="catalytic activity">
    <reaction evidence="3">
        <text>uridine + phosphate = alpha-D-ribose 1-phosphate + uracil</text>
        <dbReference type="Rhea" id="RHEA:24388"/>
        <dbReference type="ChEBI" id="CHEBI:16704"/>
        <dbReference type="ChEBI" id="CHEBI:17568"/>
        <dbReference type="ChEBI" id="CHEBI:43474"/>
        <dbReference type="ChEBI" id="CHEBI:57720"/>
        <dbReference type="EC" id="2.4.2.3"/>
    </reaction>
</comment>
<evidence type="ECO:0000259" key="4">
    <source>
        <dbReference type="Pfam" id="PF01048"/>
    </source>
</evidence>
<dbReference type="InterPro" id="IPR000845">
    <property type="entry name" value="Nucleoside_phosphorylase_d"/>
</dbReference>
<reference evidence="5 6" key="1">
    <citation type="submission" date="2016-11" db="EMBL/GenBank/DDBJ databases">
        <authorList>
            <person name="Jaros S."/>
            <person name="Januszkiewicz K."/>
            <person name="Wedrychowicz H."/>
        </authorList>
    </citation>
    <scope>NUCLEOTIDE SEQUENCE [LARGE SCALE GENOMIC DNA]</scope>
    <source>
        <strain evidence="5 6">DSM 12906</strain>
    </source>
</reference>
<dbReference type="STRING" id="1123357.SAMN02745244_01754"/>
<dbReference type="CDD" id="cd09007">
    <property type="entry name" value="NP-I_spr0068"/>
    <property type="match status" value="1"/>
</dbReference>
<accession>A0A1M6GNJ3</accession>
<organism evidence="5 6">
    <name type="scientific">Tessaracoccus bendigoensis DSM 12906</name>
    <dbReference type="NCBI Taxonomy" id="1123357"/>
    <lineage>
        <taxon>Bacteria</taxon>
        <taxon>Bacillati</taxon>
        <taxon>Actinomycetota</taxon>
        <taxon>Actinomycetes</taxon>
        <taxon>Propionibacteriales</taxon>
        <taxon>Propionibacteriaceae</taxon>
        <taxon>Tessaracoccus</taxon>
    </lineage>
</organism>
<dbReference type="SUPFAM" id="SSF53167">
    <property type="entry name" value="Purine and uridine phosphorylases"/>
    <property type="match status" value="1"/>
</dbReference>
<dbReference type="GO" id="GO:0006152">
    <property type="term" value="P:purine nucleoside catabolic process"/>
    <property type="evidence" value="ECO:0007669"/>
    <property type="project" value="TreeGrafter"/>
</dbReference>
<evidence type="ECO:0000256" key="3">
    <source>
        <dbReference type="ARBA" id="ARBA00048447"/>
    </source>
</evidence>
<evidence type="ECO:0000256" key="2">
    <source>
        <dbReference type="ARBA" id="ARBA00021980"/>
    </source>
</evidence>